<keyword evidence="1" id="KW-0732">Signal</keyword>
<dbReference type="KEGG" id="tsr:106539730"/>
<evidence type="ECO:0000313" key="4">
    <source>
        <dbReference type="RefSeq" id="XP_013910068.1"/>
    </source>
</evidence>
<gene>
    <name evidence="4" type="primary">LOC106539730</name>
</gene>
<evidence type="ECO:0000313" key="3">
    <source>
        <dbReference type="Proteomes" id="UP000504617"/>
    </source>
</evidence>
<feature type="signal peptide" evidence="1">
    <location>
        <begin position="1"/>
        <end position="25"/>
    </location>
</feature>
<dbReference type="GeneID" id="106539730"/>
<dbReference type="InterPro" id="IPR007110">
    <property type="entry name" value="Ig-like_dom"/>
</dbReference>
<dbReference type="InterPro" id="IPR055139">
    <property type="entry name" value="IL18BP-like_dom"/>
</dbReference>
<feature type="domain" description="Ig-like" evidence="2">
    <location>
        <begin position="29"/>
        <end position="131"/>
    </location>
</feature>
<dbReference type="SUPFAM" id="SSF48726">
    <property type="entry name" value="Immunoglobulin"/>
    <property type="match status" value="1"/>
</dbReference>
<dbReference type="RefSeq" id="XP_013910068.1">
    <property type="nucleotide sequence ID" value="XM_014054593.1"/>
</dbReference>
<evidence type="ECO:0000256" key="1">
    <source>
        <dbReference type="SAM" id="SignalP"/>
    </source>
</evidence>
<dbReference type="InterPro" id="IPR013783">
    <property type="entry name" value="Ig-like_fold"/>
</dbReference>
<accession>A0A6I9XGA4</accession>
<reference evidence="4" key="1">
    <citation type="submission" date="2025-08" db="UniProtKB">
        <authorList>
            <consortium name="RefSeq"/>
        </authorList>
    </citation>
    <scope>IDENTIFICATION</scope>
    <source>
        <tissue evidence="4">Skeletal muscle</tissue>
    </source>
</reference>
<organism evidence="3 4">
    <name type="scientific">Thamnophis sirtalis</name>
    <dbReference type="NCBI Taxonomy" id="35019"/>
    <lineage>
        <taxon>Eukaryota</taxon>
        <taxon>Metazoa</taxon>
        <taxon>Chordata</taxon>
        <taxon>Craniata</taxon>
        <taxon>Vertebrata</taxon>
        <taxon>Euteleostomi</taxon>
        <taxon>Lepidosauria</taxon>
        <taxon>Squamata</taxon>
        <taxon>Bifurcata</taxon>
        <taxon>Unidentata</taxon>
        <taxon>Episquamata</taxon>
        <taxon>Toxicofera</taxon>
        <taxon>Serpentes</taxon>
        <taxon>Colubroidea</taxon>
        <taxon>Colubridae</taxon>
        <taxon>Natricinae</taxon>
        <taxon>Thamnophis</taxon>
    </lineage>
</organism>
<name>A0A6I9XGA4_9SAUR</name>
<dbReference type="AlphaFoldDB" id="A0A6I9XGA4"/>
<proteinExistence type="predicted"/>
<keyword evidence="3" id="KW-1185">Reference proteome</keyword>
<sequence length="164" mass="17716">MAPSAPDARPLAGCLLLLLLRVSLSIQAPAAAKETQITSDLRVKAAIGQKVQVPCVGTTTYPESGIMYWLANGTFVDQLYPNGTVKEEATEEKGSQLTRKLTFSSLTAQDLCTTFDCFITDPSGVFRATIRWSHSSTKGAEVKLLRISARTPRPPVNPTKEFGS</sequence>
<protein>
    <submittedName>
        <fullName evidence="4">Interleukin-18-binding protein-like</fullName>
    </submittedName>
</protein>
<dbReference type="Proteomes" id="UP000504617">
    <property type="component" value="Unplaced"/>
</dbReference>
<dbReference type="Pfam" id="PF22009">
    <property type="entry name" value="YLDV-IL18BP-like"/>
    <property type="match status" value="1"/>
</dbReference>
<feature type="chain" id="PRO_5026894354" evidence="1">
    <location>
        <begin position="26"/>
        <end position="164"/>
    </location>
</feature>
<evidence type="ECO:0000259" key="2">
    <source>
        <dbReference type="PROSITE" id="PS50835"/>
    </source>
</evidence>
<dbReference type="InterPro" id="IPR036179">
    <property type="entry name" value="Ig-like_dom_sf"/>
</dbReference>
<dbReference type="Gene3D" id="2.60.40.10">
    <property type="entry name" value="Immunoglobulins"/>
    <property type="match status" value="1"/>
</dbReference>
<dbReference type="OrthoDB" id="9904367at2759"/>
<dbReference type="PROSITE" id="PS50835">
    <property type="entry name" value="IG_LIKE"/>
    <property type="match status" value="1"/>
</dbReference>